<reference evidence="2" key="1">
    <citation type="journal article" date="2014" name="Front. Microbiol.">
        <title>High frequency of phylogenetically diverse reductive dehalogenase-homologous genes in deep subseafloor sedimentary metagenomes.</title>
        <authorList>
            <person name="Kawai M."/>
            <person name="Futagami T."/>
            <person name="Toyoda A."/>
            <person name="Takaki Y."/>
            <person name="Nishi S."/>
            <person name="Hori S."/>
            <person name="Arai W."/>
            <person name="Tsubouchi T."/>
            <person name="Morono Y."/>
            <person name="Uchiyama I."/>
            <person name="Ito T."/>
            <person name="Fujiyama A."/>
            <person name="Inagaki F."/>
            <person name="Takami H."/>
        </authorList>
    </citation>
    <scope>NUCLEOTIDE SEQUENCE</scope>
    <source>
        <strain evidence="2">Expedition CK06-06</strain>
    </source>
</reference>
<dbReference type="SUPFAM" id="SSF51556">
    <property type="entry name" value="Metallo-dependent hydrolases"/>
    <property type="match status" value="1"/>
</dbReference>
<dbReference type="InterPro" id="IPR032466">
    <property type="entry name" value="Metal_Hydrolase"/>
</dbReference>
<dbReference type="PROSITE" id="PS01137">
    <property type="entry name" value="TATD_1"/>
    <property type="match status" value="1"/>
</dbReference>
<keyword evidence="1" id="KW-0378">Hydrolase</keyword>
<name>X0UP97_9ZZZZ</name>
<dbReference type="InterPro" id="IPR001130">
    <property type="entry name" value="TatD-like"/>
</dbReference>
<dbReference type="PANTHER" id="PTHR46124:SF2">
    <property type="entry name" value="D-AMINOACYL-TRNA DEACYLASE"/>
    <property type="match status" value="1"/>
</dbReference>
<organism evidence="2">
    <name type="scientific">marine sediment metagenome</name>
    <dbReference type="NCBI Taxonomy" id="412755"/>
    <lineage>
        <taxon>unclassified sequences</taxon>
        <taxon>metagenomes</taxon>
        <taxon>ecological metagenomes</taxon>
    </lineage>
</organism>
<feature type="non-terminal residue" evidence="2">
    <location>
        <position position="108"/>
    </location>
</feature>
<dbReference type="InterPro" id="IPR018228">
    <property type="entry name" value="DNase_TatD-rel_CS"/>
</dbReference>
<comment type="caution">
    <text evidence="2">The sequence shown here is derived from an EMBL/GenBank/DDBJ whole genome shotgun (WGS) entry which is preliminary data.</text>
</comment>
<evidence type="ECO:0000313" key="2">
    <source>
        <dbReference type="EMBL" id="GAG02118.1"/>
    </source>
</evidence>
<dbReference type="EMBL" id="BARS01022620">
    <property type="protein sequence ID" value="GAG02118.1"/>
    <property type="molecule type" value="Genomic_DNA"/>
</dbReference>
<protein>
    <submittedName>
        <fullName evidence="2">Uncharacterized protein</fullName>
    </submittedName>
</protein>
<sequence length="108" mass="12388">MLIDAHAHLDRYGDALESALQEIAQHKIFTISNSLDLPSYKRNLEISEMCELVLPTFGVHPWMAPEYADRLEDLHIAIEQSPMLGEIGLDYYFVEDPAEYPAQRKVLE</sequence>
<evidence type="ECO:0000256" key="1">
    <source>
        <dbReference type="ARBA" id="ARBA00022801"/>
    </source>
</evidence>
<accession>X0UP97</accession>
<dbReference type="AlphaFoldDB" id="X0UP97"/>
<dbReference type="Pfam" id="PF01026">
    <property type="entry name" value="TatD_DNase"/>
    <property type="match status" value="1"/>
</dbReference>
<dbReference type="Gene3D" id="3.20.20.140">
    <property type="entry name" value="Metal-dependent hydrolases"/>
    <property type="match status" value="1"/>
</dbReference>
<dbReference type="GO" id="GO:0016788">
    <property type="term" value="F:hydrolase activity, acting on ester bonds"/>
    <property type="evidence" value="ECO:0007669"/>
    <property type="project" value="InterPro"/>
</dbReference>
<gene>
    <name evidence="2" type="ORF">S01H1_36143</name>
</gene>
<proteinExistence type="predicted"/>
<dbReference type="PANTHER" id="PTHR46124">
    <property type="entry name" value="D-AMINOACYL-TRNA DEACYLASE"/>
    <property type="match status" value="1"/>
</dbReference>